<accession>A0A841J3W6</accession>
<sequence>MAGLSGCAVLYDARRDANATAVATAFDKAAPGTYFDDLRAAYATVGTREEDAALHLSEAGRDAQLLDAIAPASLSPDERKLIAGQQGAIGTAALPQLVEARFALLTGCGPADCGRIAPATLVAWRAFAVQYPSLVKAAADADDRLRLAADLAAEDGPVSADEAKPIPAACPRPGEPLPPLPAATPGMTPRQIALMNVRQTAGLIDACRDAPMTAFAGTSGTLGGLLRKIGENRAEQAKGEQAARDVKAAIAALEKEAKTPNSPSFLSDVAKLRDDLAKADLPAIAKAAGAEKLGTIIDDLLKVELQTSAAAAAPKTSATTAAAAPATDPSVTTKRAQAVLDLLGAAEQLVDAYKDMPATDRASALLVAKTAQQQQLDEANLAARHASDLAALDRQQLDAGLTELSYLASADLALRAIKHHSTDGATGLAKPDRAWFAQAAVAHGIAQSRGGMVAERLDWRRLQLERKYQVDLAERTAANRRALIAPLVQQIQAAGKTGIKPELVATLLGQLGVGAAVLGK</sequence>
<dbReference type="AlphaFoldDB" id="A0A841J3W6"/>
<dbReference type="Proteomes" id="UP000552700">
    <property type="component" value="Unassembled WGS sequence"/>
</dbReference>
<name>A0A841J3W6_9SPHN</name>
<comment type="caution">
    <text evidence="1">The sequence shown here is derived from an EMBL/GenBank/DDBJ whole genome shotgun (WGS) entry which is preliminary data.</text>
</comment>
<evidence type="ECO:0000313" key="1">
    <source>
        <dbReference type="EMBL" id="MBB6122941.1"/>
    </source>
</evidence>
<reference evidence="1 2" key="1">
    <citation type="submission" date="2020-08" db="EMBL/GenBank/DDBJ databases">
        <title>Genomic Encyclopedia of Type Strains, Phase IV (KMG-IV): sequencing the most valuable type-strain genomes for metagenomic binning, comparative biology and taxonomic classification.</title>
        <authorList>
            <person name="Goeker M."/>
        </authorList>
    </citation>
    <scope>NUCLEOTIDE SEQUENCE [LARGE SCALE GENOMIC DNA]</scope>
    <source>
        <strain evidence="1 2">DSM 102255</strain>
    </source>
</reference>
<dbReference type="EMBL" id="JACIJP010000001">
    <property type="protein sequence ID" value="MBB6122941.1"/>
    <property type="molecule type" value="Genomic_DNA"/>
</dbReference>
<gene>
    <name evidence="1" type="ORF">FHS92_000648</name>
</gene>
<proteinExistence type="predicted"/>
<protein>
    <submittedName>
        <fullName evidence="1">Uncharacterized protein</fullName>
    </submittedName>
</protein>
<keyword evidence="2" id="KW-1185">Reference proteome</keyword>
<evidence type="ECO:0000313" key="2">
    <source>
        <dbReference type="Proteomes" id="UP000552700"/>
    </source>
</evidence>
<dbReference type="RefSeq" id="WP_221230867.1">
    <property type="nucleotide sequence ID" value="NZ_JACIJP010000001.1"/>
</dbReference>
<organism evidence="1 2">
    <name type="scientific">Sphingobium subterraneum</name>
    <dbReference type="NCBI Taxonomy" id="627688"/>
    <lineage>
        <taxon>Bacteria</taxon>
        <taxon>Pseudomonadati</taxon>
        <taxon>Pseudomonadota</taxon>
        <taxon>Alphaproteobacteria</taxon>
        <taxon>Sphingomonadales</taxon>
        <taxon>Sphingomonadaceae</taxon>
        <taxon>Sphingobium</taxon>
    </lineage>
</organism>